<dbReference type="EMBL" id="PKOZ01000001">
    <property type="protein sequence ID" value="PQD96769.1"/>
    <property type="molecule type" value="Genomic_DNA"/>
</dbReference>
<dbReference type="Pfam" id="PF01206">
    <property type="entry name" value="TusA"/>
    <property type="match status" value="1"/>
</dbReference>
<reference evidence="3 4" key="1">
    <citation type="submission" date="2017-12" db="EMBL/GenBank/DDBJ databases">
        <title>Taxonomic description and draft genome of Pradoshia cofamensis Gen. nov., sp. nov., a thermotolerant bacillale isolated from anterior gut of earthworm Eisenia fetida.</title>
        <authorList>
            <person name="Saha T."/>
            <person name="Chakraborty R."/>
        </authorList>
    </citation>
    <scope>NUCLEOTIDE SEQUENCE [LARGE SCALE GENOMIC DNA]</scope>
    <source>
        <strain evidence="3 4">EAG3</strain>
    </source>
</reference>
<proteinExistence type="inferred from homology"/>
<dbReference type="PANTHER" id="PTHR33279">
    <property type="entry name" value="SULFUR CARRIER PROTEIN YEDF-RELATED"/>
    <property type="match status" value="1"/>
</dbReference>
<comment type="similarity">
    <text evidence="1">Belongs to the sulfur carrier protein TusA family.</text>
</comment>
<protein>
    <recommendedName>
        <fullName evidence="2">UPF0033 domain-containing protein</fullName>
    </recommendedName>
</protein>
<dbReference type="InterPro" id="IPR036868">
    <property type="entry name" value="TusA-like_sf"/>
</dbReference>
<name>A0A2S7N419_9BACI</name>
<dbReference type="InterPro" id="IPR001455">
    <property type="entry name" value="TusA-like"/>
</dbReference>
<keyword evidence="4" id="KW-1185">Reference proteome</keyword>
<dbReference type="Proteomes" id="UP000239663">
    <property type="component" value="Unassembled WGS sequence"/>
</dbReference>
<dbReference type="PROSITE" id="PS01148">
    <property type="entry name" value="UPF0033"/>
    <property type="match status" value="1"/>
</dbReference>
<sequence length="75" mass="8179">MNITKTLDAKGLACPMPIVRTKKTIEMINSGEVLEVLATDKGALNDFKAWAGSAGHTILDQKEEDGVLKFYIQKA</sequence>
<accession>A0A2S7N419</accession>
<evidence type="ECO:0000259" key="2">
    <source>
        <dbReference type="PROSITE" id="PS01148"/>
    </source>
</evidence>
<dbReference type="SUPFAM" id="SSF64307">
    <property type="entry name" value="SirA-like"/>
    <property type="match status" value="1"/>
</dbReference>
<dbReference type="CDD" id="cd00291">
    <property type="entry name" value="SirA_YedF_YeeD"/>
    <property type="match status" value="1"/>
</dbReference>
<evidence type="ECO:0000313" key="4">
    <source>
        <dbReference type="Proteomes" id="UP000239663"/>
    </source>
</evidence>
<dbReference type="RefSeq" id="WP_104847866.1">
    <property type="nucleotide sequence ID" value="NZ_PKOZ01000001.1"/>
</dbReference>
<dbReference type="OrthoDB" id="9796234at2"/>
<dbReference type="Gene3D" id="3.30.110.40">
    <property type="entry name" value="TusA-like domain"/>
    <property type="match status" value="1"/>
</dbReference>
<evidence type="ECO:0000256" key="1">
    <source>
        <dbReference type="ARBA" id="ARBA00008984"/>
    </source>
</evidence>
<feature type="domain" description="UPF0033" evidence="2">
    <location>
        <begin position="7"/>
        <end position="31"/>
    </location>
</feature>
<evidence type="ECO:0000313" key="3">
    <source>
        <dbReference type="EMBL" id="PQD96769.1"/>
    </source>
</evidence>
<organism evidence="3 4">
    <name type="scientific">Pradoshia eiseniae</name>
    <dbReference type="NCBI Taxonomy" id="2064768"/>
    <lineage>
        <taxon>Bacteria</taxon>
        <taxon>Bacillati</taxon>
        <taxon>Bacillota</taxon>
        <taxon>Bacilli</taxon>
        <taxon>Bacillales</taxon>
        <taxon>Bacillaceae</taxon>
        <taxon>Pradoshia</taxon>
    </lineage>
</organism>
<comment type="caution">
    <text evidence="3">The sequence shown here is derived from an EMBL/GenBank/DDBJ whole genome shotgun (WGS) entry which is preliminary data.</text>
</comment>
<gene>
    <name evidence="3" type="ORF">CYL18_02455</name>
</gene>
<dbReference type="AlphaFoldDB" id="A0A2S7N419"/>
<dbReference type="PANTHER" id="PTHR33279:SF6">
    <property type="entry name" value="SULFUR CARRIER PROTEIN YEDF-RELATED"/>
    <property type="match status" value="1"/>
</dbReference>